<name>A0ABU1J512_9BACL</name>
<reference evidence="10 11" key="1">
    <citation type="submission" date="2023-07" db="EMBL/GenBank/DDBJ databases">
        <title>Genomic Encyclopedia of Type Strains, Phase IV (KMG-IV): sequencing the most valuable type-strain genomes for metagenomic binning, comparative biology and taxonomic classification.</title>
        <authorList>
            <person name="Goeker M."/>
        </authorList>
    </citation>
    <scope>NUCLEOTIDE SEQUENCE [LARGE SCALE GENOMIC DNA]</scope>
    <source>
        <strain evidence="10 11">DSM 22170</strain>
    </source>
</reference>
<sequence>MSKHEQLAALLQRQIASGIRPAGARLPSIRKMAEQHSCSAATVIRAYEQLIREHFVYVVDRSGYYVAAQHQTAPAIAEGEQIDIASAAPAAELFPFDDFQGCLNQAMKLYRDQLFTYGTAQGLPALLHEVREQLERVQVFARPSNLYITSGVQQALSILTMMPFPGGQQRIMIEQPGYHLLIELLESLDVPVVEVERTSCGLNMEKIEQWFQTGEIKFFYLMPRFHNPLGHSLAAVDKKKLVVLAERYDVYLVEDDYLADLEQHTGIDPLYAYDRSDHVIYLKSYSKMLFPGLRIGVAVLPDCLTATFSRYKKLLDIDSSVLSQAALQMYIKNGMYARYRRLMVEAYRRRTKRLHAAICELAASDPLFARVYHIDAVHAVLPLPDNFPMSALLRRLQELNIVADSLDRYFMKDSPYHWNGLRINVSNVQEGRIAPTLQIVAAQVRRLIAMPLASPMNSTADRPDSNRLRDAADPVNQGNE</sequence>
<dbReference type="InterPro" id="IPR051446">
    <property type="entry name" value="HTH_trans_reg/aminotransferase"/>
</dbReference>
<comment type="caution">
    <text evidence="10">The sequence shown here is derived from an EMBL/GenBank/DDBJ whole genome shotgun (WGS) entry which is preliminary data.</text>
</comment>
<dbReference type="PANTHER" id="PTHR46577">
    <property type="entry name" value="HTH-TYPE TRANSCRIPTIONAL REGULATORY PROTEIN GABR"/>
    <property type="match status" value="1"/>
</dbReference>
<dbReference type="Proteomes" id="UP001185028">
    <property type="component" value="Unassembled WGS sequence"/>
</dbReference>
<dbReference type="Gene3D" id="1.10.10.10">
    <property type="entry name" value="Winged helix-like DNA-binding domain superfamily/Winged helix DNA-binding domain"/>
    <property type="match status" value="1"/>
</dbReference>
<dbReference type="InterPro" id="IPR036390">
    <property type="entry name" value="WH_DNA-bd_sf"/>
</dbReference>
<keyword evidence="3" id="KW-0808">Transferase</keyword>
<keyword evidence="3" id="KW-0032">Aminotransferase</keyword>
<feature type="compositionally biased region" description="Basic and acidic residues" evidence="8">
    <location>
        <begin position="461"/>
        <end position="472"/>
    </location>
</feature>
<keyword evidence="11" id="KW-1185">Reference proteome</keyword>
<dbReference type="InterPro" id="IPR015424">
    <property type="entry name" value="PyrdxlP-dep_Trfase"/>
</dbReference>
<dbReference type="InterPro" id="IPR015421">
    <property type="entry name" value="PyrdxlP-dep_Trfase_major"/>
</dbReference>
<proteinExistence type="inferred from homology"/>
<accession>A0ABU1J512</accession>
<organism evidence="10 11">
    <name type="scientific">Paenibacillus hunanensis</name>
    <dbReference type="NCBI Taxonomy" id="539262"/>
    <lineage>
        <taxon>Bacteria</taxon>
        <taxon>Bacillati</taxon>
        <taxon>Bacillota</taxon>
        <taxon>Bacilli</taxon>
        <taxon>Bacillales</taxon>
        <taxon>Paenibacillaceae</taxon>
        <taxon>Paenibacillus</taxon>
    </lineage>
</organism>
<keyword evidence="5" id="KW-0805">Transcription regulation</keyword>
<evidence type="ECO:0000313" key="10">
    <source>
        <dbReference type="EMBL" id="MDR6246052.1"/>
    </source>
</evidence>
<dbReference type="EMBL" id="JAVDQH010000021">
    <property type="protein sequence ID" value="MDR6246052.1"/>
    <property type="molecule type" value="Genomic_DNA"/>
</dbReference>
<evidence type="ECO:0000256" key="2">
    <source>
        <dbReference type="ARBA" id="ARBA00005384"/>
    </source>
</evidence>
<feature type="region of interest" description="Disordered" evidence="8">
    <location>
        <begin position="455"/>
        <end position="480"/>
    </location>
</feature>
<dbReference type="Pfam" id="PF00392">
    <property type="entry name" value="GntR"/>
    <property type="match status" value="1"/>
</dbReference>
<evidence type="ECO:0000256" key="7">
    <source>
        <dbReference type="ARBA" id="ARBA00023163"/>
    </source>
</evidence>
<dbReference type="RefSeq" id="WP_188775681.1">
    <property type="nucleotide sequence ID" value="NZ_BMMB01000005.1"/>
</dbReference>
<feature type="domain" description="HTH gntR-type" evidence="9">
    <location>
        <begin position="1"/>
        <end position="69"/>
    </location>
</feature>
<evidence type="ECO:0000259" key="9">
    <source>
        <dbReference type="PROSITE" id="PS50949"/>
    </source>
</evidence>
<evidence type="ECO:0000256" key="3">
    <source>
        <dbReference type="ARBA" id="ARBA00022576"/>
    </source>
</evidence>
<evidence type="ECO:0000256" key="5">
    <source>
        <dbReference type="ARBA" id="ARBA00023015"/>
    </source>
</evidence>
<dbReference type="PANTHER" id="PTHR46577:SF2">
    <property type="entry name" value="TRANSCRIPTIONAL REGULATORY PROTEIN"/>
    <property type="match status" value="1"/>
</dbReference>
<evidence type="ECO:0000313" key="11">
    <source>
        <dbReference type="Proteomes" id="UP001185028"/>
    </source>
</evidence>
<evidence type="ECO:0000256" key="4">
    <source>
        <dbReference type="ARBA" id="ARBA00022898"/>
    </source>
</evidence>
<dbReference type="Pfam" id="PF00155">
    <property type="entry name" value="Aminotran_1_2"/>
    <property type="match status" value="1"/>
</dbReference>
<evidence type="ECO:0000256" key="6">
    <source>
        <dbReference type="ARBA" id="ARBA00023125"/>
    </source>
</evidence>
<evidence type="ECO:0000256" key="8">
    <source>
        <dbReference type="SAM" id="MobiDB-lite"/>
    </source>
</evidence>
<dbReference type="InterPro" id="IPR036388">
    <property type="entry name" value="WH-like_DNA-bd_sf"/>
</dbReference>
<dbReference type="SMART" id="SM00345">
    <property type="entry name" value="HTH_GNTR"/>
    <property type="match status" value="1"/>
</dbReference>
<dbReference type="CDD" id="cd07377">
    <property type="entry name" value="WHTH_GntR"/>
    <property type="match status" value="1"/>
</dbReference>
<evidence type="ECO:0000256" key="1">
    <source>
        <dbReference type="ARBA" id="ARBA00001933"/>
    </source>
</evidence>
<comment type="similarity">
    <text evidence="2">In the C-terminal section; belongs to the class-I pyridoxal-phosphate-dependent aminotransferase family.</text>
</comment>
<gene>
    <name evidence="10" type="ORF">JOC58_003971</name>
</gene>
<dbReference type="CDD" id="cd00609">
    <property type="entry name" value="AAT_like"/>
    <property type="match status" value="1"/>
</dbReference>
<comment type="cofactor">
    <cofactor evidence="1">
        <name>pyridoxal 5'-phosphate</name>
        <dbReference type="ChEBI" id="CHEBI:597326"/>
    </cofactor>
</comment>
<protein>
    <submittedName>
        <fullName evidence="10">DNA-binding transcriptional MocR family regulator</fullName>
    </submittedName>
</protein>
<dbReference type="Gene3D" id="3.40.640.10">
    <property type="entry name" value="Type I PLP-dependent aspartate aminotransferase-like (Major domain)"/>
    <property type="match status" value="1"/>
</dbReference>
<dbReference type="PROSITE" id="PS50949">
    <property type="entry name" value="HTH_GNTR"/>
    <property type="match status" value="1"/>
</dbReference>
<keyword evidence="6 10" id="KW-0238">DNA-binding</keyword>
<keyword evidence="7" id="KW-0804">Transcription</keyword>
<dbReference type="GO" id="GO:0003677">
    <property type="term" value="F:DNA binding"/>
    <property type="evidence" value="ECO:0007669"/>
    <property type="project" value="UniProtKB-KW"/>
</dbReference>
<dbReference type="SUPFAM" id="SSF46785">
    <property type="entry name" value="Winged helix' DNA-binding domain"/>
    <property type="match status" value="1"/>
</dbReference>
<keyword evidence="4" id="KW-0663">Pyridoxal phosphate</keyword>
<dbReference type="InterPro" id="IPR000524">
    <property type="entry name" value="Tscrpt_reg_HTH_GntR"/>
</dbReference>
<dbReference type="SUPFAM" id="SSF53383">
    <property type="entry name" value="PLP-dependent transferases"/>
    <property type="match status" value="1"/>
</dbReference>
<dbReference type="InterPro" id="IPR004839">
    <property type="entry name" value="Aminotransferase_I/II_large"/>
</dbReference>